<name>A0A6A6GVY4_VIRVR</name>
<gene>
    <name evidence="1" type="ORF">EV356DRAFT_510211</name>
</gene>
<dbReference type="SUPFAM" id="SSF53448">
    <property type="entry name" value="Nucleotide-diphospho-sugar transferases"/>
    <property type="match status" value="1"/>
</dbReference>
<dbReference type="InterPro" id="IPR008441">
    <property type="entry name" value="AfumC-like_glycosyl_Trfase"/>
</dbReference>
<proteinExistence type="predicted"/>
<dbReference type="GO" id="GO:0016757">
    <property type="term" value="F:glycosyltransferase activity"/>
    <property type="evidence" value="ECO:0007669"/>
    <property type="project" value="InterPro"/>
</dbReference>
<sequence>MSPGKECLSMVRQMNQLIISDPPPELDVRSDEKIDKTIINPPPVSSEKNVWFFWDQGYTHVHPYAQRNIRAWHRRLSPFGWTIRVVDLTDGPSGISKFLDTTDPKLFPACYHDRRVDGPHRGQTVSDLVRFPLLLTYGGIYSDVTTMIIGDLEKLCNSTIFDPTSRYEFIVFNGGNDEAPRLPFNFFMAARPGNPYVQRVQDLLMTLWAADGGRTNIGGMDKHPLIKGPQRWQVPEQMLKGESDGRSFTEWQDDLWDYGAQMTAMNQVLGTVDEELGWNGPEYGEKHIFALDTAIHALLIDYLALFSGARAFQLLSLPLPKEGTAETDDQKAARNIVEQLLATSLAVKLGHSGTRIWGDTLGLLWRKNVGSDDVVGTYAHWLRYAMVHWTRIENPTPLEFKAQKPLKVGPLLRVE</sequence>
<dbReference type="Gene3D" id="3.90.550.20">
    <property type="match status" value="1"/>
</dbReference>
<evidence type="ECO:0008006" key="3">
    <source>
        <dbReference type="Google" id="ProtNLM"/>
    </source>
</evidence>
<dbReference type="InterPro" id="IPR029044">
    <property type="entry name" value="Nucleotide-diphossugar_trans"/>
</dbReference>
<dbReference type="AlphaFoldDB" id="A0A6A6GVY4"/>
<reference evidence="1" key="1">
    <citation type="journal article" date="2020" name="Stud. Mycol.">
        <title>101 Dothideomycetes genomes: a test case for predicting lifestyles and emergence of pathogens.</title>
        <authorList>
            <person name="Haridas S."/>
            <person name="Albert R."/>
            <person name="Binder M."/>
            <person name="Bloem J."/>
            <person name="Labutti K."/>
            <person name="Salamov A."/>
            <person name="Andreopoulos B."/>
            <person name="Baker S."/>
            <person name="Barry K."/>
            <person name="Bills G."/>
            <person name="Bluhm B."/>
            <person name="Cannon C."/>
            <person name="Castanera R."/>
            <person name="Culley D."/>
            <person name="Daum C."/>
            <person name="Ezra D."/>
            <person name="Gonzalez J."/>
            <person name="Henrissat B."/>
            <person name="Kuo A."/>
            <person name="Liang C."/>
            <person name="Lipzen A."/>
            <person name="Lutzoni F."/>
            <person name="Magnuson J."/>
            <person name="Mondo S."/>
            <person name="Nolan M."/>
            <person name="Ohm R."/>
            <person name="Pangilinan J."/>
            <person name="Park H.-J."/>
            <person name="Ramirez L."/>
            <person name="Alfaro M."/>
            <person name="Sun H."/>
            <person name="Tritt A."/>
            <person name="Yoshinaga Y."/>
            <person name="Zwiers L.-H."/>
            <person name="Turgeon B."/>
            <person name="Goodwin S."/>
            <person name="Spatafora J."/>
            <person name="Crous P."/>
            <person name="Grigoriev I."/>
        </authorList>
    </citation>
    <scope>NUCLEOTIDE SEQUENCE</scope>
    <source>
        <strain evidence="1">Tuck. ex Michener</strain>
    </source>
</reference>
<dbReference type="OrthoDB" id="409543at2759"/>
<organism evidence="1 2">
    <name type="scientific">Viridothelium virens</name>
    <name type="common">Speckled blister lichen</name>
    <name type="synonym">Trypethelium virens</name>
    <dbReference type="NCBI Taxonomy" id="1048519"/>
    <lineage>
        <taxon>Eukaryota</taxon>
        <taxon>Fungi</taxon>
        <taxon>Dikarya</taxon>
        <taxon>Ascomycota</taxon>
        <taxon>Pezizomycotina</taxon>
        <taxon>Dothideomycetes</taxon>
        <taxon>Dothideomycetes incertae sedis</taxon>
        <taxon>Trypetheliales</taxon>
        <taxon>Trypetheliaceae</taxon>
        <taxon>Viridothelium</taxon>
    </lineage>
</organism>
<dbReference type="Pfam" id="PF05704">
    <property type="entry name" value="Caps_synth"/>
    <property type="match status" value="1"/>
</dbReference>
<dbReference type="Proteomes" id="UP000800092">
    <property type="component" value="Unassembled WGS sequence"/>
</dbReference>
<evidence type="ECO:0000313" key="1">
    <source>
        <dbReference type="EMBL" id="KAF2229741.1"/>
    </source>
</evidence>
<evidence type="ECO:0000313" key="2">
    <source>
        <dbReference type="Proteomes" id="UP000800092"/>
    </source>
</evidence>
<accession>A0A6A6GVY4</accession>
<dbReference type="EMBL" id="ML991855">
    <property type="protein sequence ID" value="KAF2229741.1"/>
    <property type="molecule type" value="Genomic_DNA"/>
</dbReference>
<protein>
    <recommendedName>
        <fullName evidence="3">Capsule polysaccharide biosynthesis protein</fullName>
    </recommendedName>
</protein>
<keyword evidence="2" id="KW-1185">Reference proteome</keyword>